<gene>
    <name evidence="5" type="ORF">MIZ03_3985</name>
</gene>
<dbReference type="InterPro" id="IPR005467">
    <property type="entry name" value="His_kinase_dom"/>
</dbReference>
<dbReference type="Pfam" id="PF00512">
    <property type="entry name" value="HisKA"/>
    <property type="match status" value="1"/>
</dbReference>
<evidence type="ECO:0000313" key="6">
    <source>
        <dbReference type="Proteomes" id="UP000824366"/>
    </source>
</evidence>
<feature type="transmembrane region" description="Helical" evidence="3">
    <location>
        <begin position="169"/>
        <end position="187"/>
    </location>
</feature>
<protein>
    <recommendedName>
        <fullName evidence="2">histidine kinase</fullName>
        <ecNumber evidence="2">2.7.13.3</ecNumber>
    </recommendedName>
</protein>
<feature type="transmembrane region" description="Helical" evidence="3">
    <location>
        <begin position="64"/>
        <end position="83"/>
    </location>
</feature>
<feature type="transmembrane region" description="Helical" evidence="3">
    <location>
        <begin position="133"/>
        <end position="157"/>
    </location>
</feature>
<sequence length="579" mass="63739">MSAPPEASSWFGPTLLEPGLTSTTTPQEFERLWRAFMTARATLGLVLVLLQGGFYFVASQQNTTALLICSTYFVAALAVRLISHPHHLGHTFDAQWLRTVGVDLLAFSALQAVQNNNINYTPLLALPVLMASILGSLIMSMGTAAGVTLLLFTYAFWTTLQTSSDATAHFMQAALTGSGCFAISFIANQFATRLASVELRAQRSQLAVTIQRQVNELVIATLSDGILVVDEQLWVRSANPAAFTLLGLSPQPPDSLWPLTGQAGWQDLLDLVILSHSTQQDQLANVRIHQEGQGPRHLRVRTQITPPLQAQTSSLCVVFMQDQREMQARVRTEKLASMGRMSAAVAHEIRNPLAAIIQANALLSEDLKEPSHLRMTQMVNQNALRLEKIVQNVLNLAHAPHHPEVATGQMLDLAEDAPRICRDWQHQNAVTQALTTNWPATVVLVWFDADHLRRILVNLLDNAKRFSSGQENSIQVGIQKSHQRPRQTNISLTVWSDGGPLEPSVEQHLFEPFFSSDSRSSGLGLYICRELCESHGASMSYERNNRIIGKKMQSGNEFSVLFCTQPPGVPPTGTMPPSP</sequence>
<reference evidence="5 6" key="1">
    <citation type="journal article" date="2021" name="Microbiol. Spectr.">
        <title>A Single Bacterium Capable of Oxidation and Reduction of Iron at Circumneutral pH.</title>
        <authorList>
            <person name="Kato S."/>
            <person name="Ohkuma M."/>
        </authorList>
    </citation>
    <scope>NUCLEOTIDE SEQUENCE [LARGE SCALE GENOMIC DNA]</scope>
    <source>
        <strain evidence="5 6">MIZ03</strain>
    </source>
</reference>
<evidence type="ECO:0000256" key="2">
    <source>
        <dbReference type="ARBA" id="ARBA00012438"/>
    </source>
</evidence>
<dbReference type="PANTHER" id="PTHR43065:SF52">
    <property type="entry name" value="SENSOR PROTEIN KINASE PILS"/>
    <property type="match status" value="1"/>
</dbReference>
<dbReference type="InterPro" id="IPR000014">
    <property type="entry name" value="PAS"/>
</dbReference>
<dbReference type="InterPro" id="IPR003661">
    <property type="entry name" value="HisK_dim/P_dom"/>
</dbReference>
<evidence type="ECO:0000313" key="5">
    <source>
        <dbReference type="EMBL" id="BCO29073.1"/>
    </source>
</evidence>
<dbReference type="SMART" id="SM00387">
    <property type="entry name" value="HATPase_c"/>
    <property type="match status" value="1"/>
</dbReference>
<dbReference type="Gene3D" id="3.30.565.10">
    <property type="entry name" value="Histidine kinase-like ATPase, C-terminal domain"/>
    <property type="match status" value="1"/>
</dbReference>
<evidence type="ECO:0000256" key="1">
    <source>
        <dbReference type="ARBA" id="ARBA00000085"/>
    </source>
</evidence>
<evidence type="ECO:0000256" key="3">
    <source>
        <dbReference type="SAM" id="Phobius"/>
    </source>
</evidence>
<feature type="transmembrane region" description="Helical" evidence="3">
    <location>
        <begin position="41"/>
        <end position="58"/>
    </location>
</feature>
<feature type="domain" description="Histidine kinase" evidence="4">
    <location>
        <begin position="344"/>
        <end position="566"/>
    </location>
</feature>
<dbReference type="InterPro" id="IPR035965">
    <property type="entry name" value="PAS-like_dom_sf"/>
</dbReference>
<name>A0ABN6DBF2_9BURK</name>
<dbReference type="SUPFAM" id="SSF47384">
    <property type="entry name" value="Homodimeric domain of signal transducing histidine kinase"/>
    <property type="match status" value="1"/>
</dbReference>
<proteinExistence type="predicted"/>
<dbReference type="Gene3D" id="3.30.450.20">
    <property type="entry name" value="PAS domain"/>
    <property type="match status" value="1"/>
</dbReference>
<dbReference type="InterPro" id="IPR036890">
    <property type="entry name" value="HATPase_C_sf"/>
</dbReference>
<keyword evidence="3" id="KW-0472">Membrane</keyword>
<keyword evidence="3" id="KW-1133">Transmembrane helix</keyword>
<dbReference type="CDD" id="cd00130">
    <property type="entry name" value="PAS"/>
    <property type="match status" value="1"/>
</dbReference>
<dbReference type="EC" id="2.7.13.3" evidence="2"/>
<dbReference type="Pfam" id="PF02518">
    <property type="entry name" value="HATPase_c"/>
    <property type="match status" value="1"/>
</dbReference>
<dbReference type="Proteomes" id="UP000824366">
    <property type="component" value="Chromosome"/>
</dbReference>
<keyword evidence="6" id="KW-1185">Reference proteome</keyword>
<dbReference type="Gene3D" id="1.10.287.130">
    <property type="match status" value="1"/>
</dbReference>
<keyword evidence="3" id="KW-0812">Transmembrane</keyword>
<dbReference type="RefSeq" id="WP_223904959.1">
    <property type="nucleotide sequence ID" value="NZ_AP024238.1"/>
</dbReference>
<dbReference type="InterPro" id="IPR003594">
    <property type="entry name" value="HATPase_dom"/>
</dbReference>
<accession>A0ABN6DBF2</accession>
<dbReference type="PANTHER" id="PTHR43065">
    <property type="entry name" value="SENSOR HISTIDINE KINASE"/>
    <property type="match status" value="1"/>
</dbReference>
<dbReference type="SMART" id="SM00388">
    <property type="entry name" value="HisKA"/>
    <property type="match status" value="1"/>
</dbReference>
<dbReference type="InterPro" id="IPR036097">
    <property type="entry name" value="HisK_dim/P_sf"/>
</dbReference>
<dbReference type="CDD" id="cd00082">
    <property type="entry name" value="HisKA"/>
    <property type="match status" value="1"/>
</dbReference>
<organism evidence="5 6">
    <name type="scientific">Rhodoferax lithotrophicus</name>
    <dbReference type="NCBI Taxonomy" id="2798804"/>
    <lineage>
        <taxon>Bacteria</taxon>
        <taxon>Pseudomonadati</taxon>
        <taxon>Pseudomonadota</taxon>
        <taxon>Betaproteobacteria</taxon>
        <taxon>Burkholderiales</taxon>
        <taxon>Comamonadaceae</taxon>
        <taxon>Rhodoferax</taxon>
    </lineage>
</organism>
<dbReference type="EMBL" id="AP024238">
    <property type="protein sequence ID" value="BCO29073.1"/>
    <property type="molecule type" value="Genomic_DNA"/>
</dbReference>
<dbReference type="SUPFAM" id="SSF55874">
    <property type="entry name" value="ATPase domain of HSP90 chaperone/DNA topoisomerase II/histidine kinase"/>
    <property type="match status" value="1"/>
</dbReference>
<evidence type="ECO:0000259" key="4">
    <source>
        <dbReference type="PROSITE" id="PS50109"/>
    </source>
</evidence>
<comment type="catalytic activity">
    <reaction evidence="1">
        <text>ATP + protein L-histidine = ADP + protein N-phospho-L-histidine.</text>
        <dbReference type="EC" id="2.7.13.3"/>
    </reaction>
</comment>
<dbReference type="PROSITE" id="PS50109">
    <property type="entry name" value="HIS_KIN"/>
    <property type="match status" value="1"/>
</dbReference>
<dbReference type="SUPFAM" id="SSF55785">
    <property type="entry name" value="PYP-like sensor domain (PAS domain)"/>
    <property type="match status" value="1"/>
</dbReference>